<dbReference type="InterPro" id="IPR014026">
    <property type="entry name" value="UDP-Glc/GDP-Man_DH_dimer"/>
</dbReference>
<feature type="domain" description="UDP-glucose/GDP-mannose dehydrogenase C-terminal" evidence="9">
    <location>
        <begin position="313"/>
        <end position="402"/>
    </location>
</feature>
<evidence type="ECO:0000256" key="6">
    <source>
        <dbReference type="ARBA" id="ARBA00030172"/>
    </source>
</evidence>
<dbReference type="InterPro" id="IPR036220">
    <property type="entry name" value="UDP-Glc/GDP-Man_DH_C_sf"/>
</dbReference>
<comment type="catalytic activity">
    <reaction evidence="7">
        <text>UDP-N-acetyl-alpha-D-mannosamine + 2 NAD(+) + H2O = UDP-N-acetyl-alpha-D-mannosaminouronate + 2 NADH + 3 H(+)</text>
        <dbReference type="Rhea" id="RHEA:25780"/>
        <dbReference type="ChEBI" id="CHEBI:15377"/>
        <dbReference type="ChEBI" id="CHEBI:15378"/>
        <dbReference type="ChEBI" id="CHEBI:57540"/>
        <dbReference type="ChEBI" id="CHEBI:57945"/>
        <dbReference type="ChEBI" id="CHEBI:68623"/>
        <dbReference type="ChEBI" id="CHEBI:70731"/>
        <dbReference type="EC" id="1.1.1.336"/>
    </reaction>
</comment>
<dbReference type="Pfam" id="PF03720">
    <property type="entry name" value="UDPG_MGDP_dh_C"/>
    <property type="match status" value="1"/>
</dbReference>
<evidence type="ECO:0000256" key="1">
    <source>
        <dbReference type="ARBA" id="ARBA00006601"/>
    </source>
</evidence>
<dbReference type="GO" id="GO:0089714">
    <property type="term" value="F:UDP-N-acetyl-D-mannosamine dehydrogenase activity"/>
    <property type="evidence" value="ECO:0007669"/>
    <property type="project" value="UniProtKB-EC"/>
</dbReference>
<comment type="similarity">
    <text evidence="1 8">Belongs to the UDP-glucose/GDP-mannose dehydrogenase family.</text>
</comment>
<evidence type="ECO:0000256" key="2">
    <source>
        <dbReference type="ARBA" id="ARBA00012935"/>
    </source>
</evidence>
<dbReference type="InterPro" id="IPR008927">
    <property type="entry name" value="6-PGluconate_DH-like_C_sf"/>
</dbReference>
<accession>A0A7T3FZT7</accession>
<dbReference type="SUPFAM" id="SSF48179">
    <property type="entry name" value="6-phosphogluconate dehydrogenase C-terminal domain-like"/>
    <property type="match status" value="1"/>
</dbReference>
<dbReference type="EMBL" id="CP065856">
    <property type="protein sequence ID" value="QPV63753.1"/>
    <property type="molecule type" value="Genomic_DNA"/>
</dbReference>
<gene>
    <name evidence="10" type="ORF">I7X12_03725</name>
</gene>
<keyword evidence="5" id="KW-0520">NAD</keyword>
<evidence type="ECO:0000256" key="5">
    <source>
        <dbReference type="ARBA" id="ARBA00023027"/>
    </source>
</evidence>
<evidence type="ECO:0000313" key="10">
    <source>
        <dbReference type="EMBL" id="QPV63753.1"/>
    </source>
</evidence>
<dbReference type="NCBIfam" id="TIGR03026">
    <property type="entry name" value="NDP-sugDHase"/>
    <property type="match status" value="1"/>
</dbReference>
<dbReference type="GO" id="GO:0051287">
    <property type="term" value="F:NAD binding"/>
    <property type="evidence" value="ECO:0007669"/>
    <property type="project" value="InterPro"/>
</dbReference>
<dbReference type="GO" id="GO:0000271">
    <property type="term" value="P:polysaccharide biosynthetic process"/>
    <property type="evidence" value="ECO:0007669"/>
    <property type="project" value="InterPro"/>
</dbReference>
<dbReference type="AlphaFoldDB" id="A0A7T3FZT7"/>
<dbReference type="Gene3D" id="3.40.50.720">
    <property type="entry name" value="NAD(P)-binding Rossmann-like Domain"/>
    <property type="match status" value="2"/>
</dbReference>
<dbReference type="SUPFAM" id="SSF51735">
    <property type="entry name" value="NAD(P)-binding Rossmann-fold domains"/>
    <property type="match status" value="1"/>
</dbReference>
<dbReference type="KEGG" id="hlt:I7X12_03725"/>
<dbReference type="GO" id="GO:0016628">
    <property type="term" value="F:oxidoreductase activity, acting on the CH-CH group of donors, NAD or NADP as acceptor"/>
    <property type="evidence" value="ECO:0007669"/>
    <property type="project" value="InterPro"/>
</dbReference>
<evidence type="ECO:0000256" key="4">
    <source>
        <dbReference type="ARBA" id="ARBA00023002"/>
    </source>
</evidence>
<dbReference type="InterPro" id="IPR014027">
    <property type="entry name" value="UDP-Glc/GDP-Man_DH_C"/>
</dbReference>
<dbReference type="InterPro" id="IPR028359">
    <property type="entry name" value="UDP_ManNAc/GlcNAc_DH"/>
</dbReference>
<dbReference type="InterPro" id="IPR001732">
    <property type="entry name" value="UDP-Glc/GDP-Man_DH_N"/>
</dbReference>
<dbReference type="SUPFAM" id="SSF52413">
    <property type="entry name" value="UDP-glucose/GDP-mannose dehydrogenase C-terminal domain"/>
    <property type="match status" value="1"/>
</dbReference>
<reference evidence="10 11" key="1">
    <citation type="submission" date="2020-12" db="EMBL/GenBank/DDBJ databases">
        <title>Halosimplex halophilum sp. nov. and Halosimplex salinum sp. nov., two new members of the genus Halosimplex.</title>
        <authorList>
            <person name="Cui H.L."/>
        </authorList>
    </citation>
    <scope>NUCLEOTIDE SEQUENCE [LARGE SCALE GENOMIC DNA]</scope>
    <source>
        <strain evidence="10 11">YGH94</strain>
    </source>
</reference>
<dbReference type="InterPro" id="IPR036291">
    <property type="entry name" value="NAD(P)-bd_dom_sf"/>
</dbReference>
<dbReference type="EC" id="1.1.1.336" evidence="2"/>
<protein>
    <recommendedName>
        <fullName evidence="3">UDP-N-acetyl-D-mannosamine dehydrogenase</fullName>
        <ecNumber evidence="2">1.1.1.336</ecNumber>
    </recommendedName>
    <alternativeName>
        <fullName evidence="6">UDP-ManNAc 6-dehydrogenase</fullName>
    </alternativeName>
</protein>
<dbReference type="Pfam" id="PF00984">
    <property type="entry name" value="UDPG_MGDP_dh"/>
    <property type="match status" value="1"/>
</dbReference>
<dbReference type="Pfam" id="PF03721">
    <property type="entry name" value="UDPG_MGDP_dh_N"/>
    <property type="match status" value="1"/>
</dbReference>
<evidence type="ECO:0000256" key="7">
    <source>
        <dbReference type="ARBA" id="ARBA00049130"/>
    </source>
</evidence>
<dbReference type="RefSeq" id="WP_198062535.1">
    <property type="nucleotide sequence ID" value="NZ_CP065856.1"/>
</dbReference>
<dbReference type="PIRSF" id="PIRSF500136">
    <property type="entry name" value="UDP_ManNAc_DH"/>
    <property type="match status" value="1"/>
</dbReference>
<evidence type="ECO:0000256" key="3">
    <source>
        <dbReference type="ARBA" id="ARBA00016796"/>
    </source>
</evidence>
<dbReference type="PIRSF" id="PIRSF000124">
    <property type="entry name" value="UDPglc_GDPman_dh"/>
    <property type="match status" value="1"/>
</dbReference>
<dbReference type="SMART" id="SM00984">
    <property type="entry name" value="UDPG_MGDP_dh_C"/>
    <property type="match status" value="1"/>
</dbReference>
<dbReference type="Proteomes" id="UP000595001">
    <property type="component" value="Chromosome"/>
</dbReference>
<name>A0A7T3FZT7_9EURY</name>
<keyword evidence="11" id="KW-1185">Reference proteome</keyword>
<dbReference type="PANTHER" id="PTHR43491">
    <property type="entry name" value="UDP-N-ACETYL-D-MANNOSAMINE DEHYDROGENASE"/>
    <property type="match status" value="1"/>
</dbReference>
<sequence length="418" mass="44551">MSIGIYGVGFVGKEVAELAVERGRSVACVDVDDQVVERIEAEEYLAVDDWDRVTATTDGAAVAAEADTCLVTVPTPVDGAERVDLGPLRAASETIAEGLRGRDTAEPCLVVVESTIPPGTARREIAAVFDTYGLELGTDYHLAAVPERVDPGNEAWPLEAIPRVVGALTDEGLERASDFYDGLLDAEVHPVDSVEIAEVSKIVENAFRDINIAFANEIAVSLDSLDVDARAAIEAAGTKPFGFMGFEPGAGVGGHCIPVDPHLLIGEAEDAGFTHELLTVARTINSQMPEYVADMTVDALTRERVLPQDATALLLGRAFKPDLADDRNSPYFGVRDGLADYDVTVETYDPVLAAESSVDSPYRPVDAVVVVTDHESFTDLDPRRFADLGVSAIVDGRDVFDADTVEAAGLRYEAVGEV</sequence>
<organism evidence="10 11">
    <name type="scientific">Halosimplex litoreum</name>
    <dbReference type="NCBI Taxonomy" id="1198301"/>
    <lineage>
        <taxon>Archaea</taxon>
        <taxon>Methanobacteriati</taxon>
        <taxon>Methanobacteriota</taxon>
        <taxon>Stenosarchaea group</taxon>
        <taxon>Halobacteria</taxon>
        <taxon>Halobacteriales</taxon>
        <taxon>Haloarculaceae</taxon>
        <taxon>Halosimplex</taxon>
    </lineage>
</organism>
<dbReference type="PANTHER" id="PTHR43491:SF2">
    <property type="entry name" value="UDP-N-ACETYL-D-MANNOSAMINE DEHYDROGENASE"/>
    <property type="match status" value="1"/>
</dbReference>
<proteinExistence type="inferred from homology"/>
<evidence type="ECO:0000313" key="11">
    <source>
        <dbReference type="Proteomes" id="UP000595001"/>
    </source>
</evidence>
<dbReference type="GeneID" id="60587572"/>
<evidence type="ECO:0000259" key="9">
    <source>
        <dbReference type="SMART" id="SM00984"/>
    </source>
</evidence>
<evidence type="ECO:0000256" key="8">
    <source>
        <dbReference type="PIRNR" id="PIRNR000124"/>
    </source>
</evidence>
<keyword evidence="4" id="KW-0560">Oxidoreductase</keyword>
<dbReference type="OrthoDB" id="372050at2157"/>
<dbReference type="InterPro" id="IPR017476">
    <property type="entry name" value="UDP-Glc/GDP-Man"/>
</dbReference>